<dbReference type="Pfam" id="PF16355">
    <property type="entry name" value="DUF4982"/>
    <property type="match status" value="1"/>
</dbReference>
<reference evidence="8 9" key="1">
    <citation type="submission" date="2015-02" db="EMBL/GenBank/DDBJ databases">
        <title>Draft genome sequences of ten Microbacterium spp. with emphasis on heavy metal contaminated environments.</title>
        <authorList>
            <person name="Corretto E."/>
        </authorList>
    </citation>
    <scope>NUCLEOTIDE SEQUENCE [LARGE SCALE GENOMIC DNA]</scope>
    <source>
        <strain evidence="8 9">ARN176</strain>
    </source>
</reference>
<dbReference type="Gene3D" id="3.20.20.80">
    <property type="entry name" value="Glycosidases"/>
    <property type="match status" value="1"/>
</dbReference>
<dbReference type="InterPro" id="IPR032311">
    <property type="entry name" value="DUF4982"/>
</dbReference>
<dbReference type="Pfam" id="PF02836">
    <property type="entry name" value="Glyco_hydro_2_C"/>
    <property type="match status" value="1"/>
</dbReference>
<dbReference type="EMBL" id="JYIX01000033">
    <property type="protein sequence ID" value="KJL33438.1"/>
    <property type="molecule type" value="Genomic_DNA"/>
</dbReference>
<keyword evidence="3 8" id="KW-0326">Glycosidase</keyword>
<dbReference type="Gene3D" id="2.60.40.10">
    <property type="entry name" value="Immunoglobulins"/>
    <property type="match status" value="3"/>
</dbReference>
<comment type="caution">
    <text evidence="8">The sequence shown here is derived from an EMBL/GenBank/DDBJ whole genome shotgun (WGS) entry which is preliminary data.</text>
</comment>
<dbReference type="Pfam" id="PF18565">
    <property type="entry name" value="Glyco_hydro2_C5"/>
    <property type="match status" value="1"/>
</dbReference>
<evidence type="ECO:0000256" key="2">
    <source>
        <dbReference type="ARBA" id="ARBA00022801"/>
    </source>
</evidence>
<feature type="domain" description="Glycoside hydrolase family 2 catalytic" evidence="5">
    <location>
        <begin position="277"/>
        <end position="425"/>
    </location>
</feature>
<dbReference type="STRING" id="582680.RS86_01659"/>
<comment type="similarity">
    <text evidence="1">Belongs to the glycosyl hydrolase 2 family.</text>
</comment>
<dbReference type="SUPFAM" id="SSF51445">
    <property type="entry name" value="(Trans)glycosidases"/>
    <property type="match status" value="1"/>
</dbReference>
<dbReference type="GO" id="GO:0004565">
    <property type="term" value="F:beta-galactosidase activity"/>
    <property type="evidence" value="ECO:0007669"/>
    <property type="project" value="UniProtKB-EC"/>
</dbReference>
<dbReference type="InterPro" id="IPR017853">
    <property type="entry name" value="GH"/>
</dbReference>
<dbReference type="InterPro" id="IPR008979">
    <property type="entry name" value="Galactose-bd-like_sf"/>
</dbReference>
<dbReference type="SUPFAM" id="SSF49303">
    <property type="entry name" value="beta-Galactosidase/glucuronidase domain"/>
    <property type="match status" value="1"/>
</dbReference>
<dbReference type="InterPro" id="IPR006101">
    <property type="entry name" value="Glyco_hydro_2"/>
</dbReference>
<dbReference type="InterPro" id="IPR006102">
    <property type="entry name" value="Ig-like_GH2"/>
</dbReference>
<evidence type="ECO:0000313" key="8">
    <source>
        <dbReference type="EMBL" id="KJL33438.1"/>
    </source>
</evidence>
<dbReference type="Proteomes" id="UP000033740">
    <property type="component" value="Unassembled WGS sequence"/>
</dbReference>
<dbReference type="RefSeq" id="WP_045271763.1">
    <property type="nucleotide sequence ID" value="NZ_JYIX01000033.1"/>
</dbReference>
<dbReference type="InterPro" id="IPR040605">
    <property type="entry name" value="Glyco_hydro2_dom5"/>
</dbReference>
<dbReference type="InterPro" id="IPR006103">
    <property type="entry name" value="Glyco_hydro_2_cat"/>
</dbReference>
<feature type="domain" description="DUF4982" evidence="6">
    <location>
        <begin position="645"/>
        <end position="702"/>
    </location>
</feature>
<protein>
    <submittedName>
        <fullName evidence="8">Beta-galactosidase</fullName>
        <ecNumber evidence="8">3.2.1.23</ecNumber>
    </submittedName>
</protein>
<accession>A0A0F0LJX7</accession>
<organism evidence="8 9">
    <name type="scientific">Microbacterium azadirachtae</name>
    <dbReference type="NCBI Taxonomy" id="582680"/>
    <lineage>
        <taxon>Bacteria</taxon>
        <taxon>Bacillati</taxon>
        <taxon>Actinomycetota</taxon>
        <taxon>Actinomycetes</taxon>
        <taxon>Micrococcales</taxon>
        <taxon>Microbacteriaceae</taxon>
        <taxon>Microbacterium</taxon>
    </lineage>
</organism>
<keyword evidence="2 8" id="KW-0378">Hydrolase</keyword>
<dbReference type="PANTHER" id="PTHR42732">
    <property type="entry name" value="BETA-GALACTOSIDASE"/>
    <property type="match status" value="1"/>
</dbReference>
<keyword evidence="9" id="KW-1185">Reference proteome</keyword>
<proteinExistence type="inferred from homology"/>
<dbReference type="Pfam" id="PF00703">
    <property type="entry name" value="Glyco_hydro_2"/>
    <property type="match status" value="1"/>
</dbReference>
<dbReference type="InterPro" id="IPR013783">
    <property type="entry name" value="Ig-like_fold"/>
</dbReference>
<evidence type="ECO:0000259" key="5">
    <source>
        <dbReference type="Pfam" id="PF02836"/>
    </source>
</evidence>
<dbReference type="GO" id="GO:0005975">
    <property type="term" value="P:carbohydrate metabolic process"/>
    <property type="evidence" value="ECO:0007669"/>
    <property type="project" value="InterPro"/>
</dbReference>
<dbReference type="EC" id="3.2.1.23" evidence="8"/>
<evidence type="ECO:0000256" key="1">
    <source>
        <dbReference type="ARBA" id="ARBA00007401"/>
    </source>
</evidence>
<gene>
    <name evidence="8" type="primary">lacZ</name>
    <name evidence="8" type="ORF">RS86_01659</name>
</gene>
<dbReference type="InterPro" id="IPR051913">
    <property type="entry name" value="GH2_Domain-Containing"/>
</dbReference>
<feature type="domain" description="Glycoside hydrolase family 2" evidence="7">
    <location>
        <begin position="716"/>
        <end position="816"/>
    </location>
</feature>
<sequence>MTRSPFNSNWSYRPKTSIFADVHGQSSAGVSIRLPHDAIIGLERRADAPSGAGGAFFPDGAFEYLTTLDVPLGWADKHVALEFEGVYRDAMVYVNGAFIAQRPNGYAAFVVPLDGFLEYGAENTIRVDARTHADSRWYTGAGLYREVHLWVTERVHVAEHGGVRITTPDVDEDRAVVAVTTRLDNTGTLTRTATVITEILAPNGDVVAAERSPVTTLPQSTGVIRQRMYVPHPRLWNVDTPALYVARTTVEGISYDPEVRHTSFGIRKLQLDPQNGLRINGDSVKLRGACIHHDNGILGAATFADAEERRIKLLKEAGFNAIRSSHNPISVAMLEACDRLGMLVMDETFDMWADSKSPFDYSLAFPEWWERDVEAMVAVDFNHPSVIIYSIGNEIPETGHAVASQWGRKLTEKIRELDDTRFITNGINGFVSVLRDVPALTEAATSEAAAASSLEAAAADGGVNALMGSDDDFMDQLVGSPLVTAATAESFALLDIVGLNYGDVRYQMERDAHPNRIVVGTETFPSRIDRNWKLVTEHPHVIGDFTWSGWDYLGEVGVGRVKYAGDADEDSFDGAFPWLTSWSADLDITGHRRPMSYYRETVFGLRTDPYIAVRRPANHGRAFTLGQWSWTDAVSSWSWKAPTGSPMILEVYSDADEIELQLNDHVVARTPVGTRRALVADFEIPYEPGTLTAVAFQGGIEVGRSVLRTASGPTLIDARADKATTPLRDGALVFVAIELRDADGNLVNDADRPVSVTVTGAGSLAALGSGRPRTFERFDQHTHSSYDGRLLAAIRPDSIGIINITVDATDATTSAIQIDVLPDNGALPITVRPDSLESIPA</sequence>
<dbReference type="InterPro" id="IPR036156">
    <property type="entry name" value="Beta-gal/glucu_dom_sf"/>
</dbReference>
<dbReference type="SUPFAM" id="SSF49785">
    <property type="entry name" value="Galactose-binding domain-like"/>
    <property type="match status" value="1"/>
</dbReference>
<feature type="domain" description="Glycoside hydrolase family 2 immunoglobulin-like beta-sandwich" evidence="4">
    <location>
        <begin position="164"/>
        <end position="267"/>
    </location>
</feature>
<evidence type="ECO:0000259" key="6">
    <source>
        <dbReference type="Pfam" id="PF16355"/>
    </source>
</evidence>
<dbReference type="PATRIC" id="fig|582680.6.peg.1713"/>
<name>A0A0F0LJX7_9MICO</name>
<evidence type="ECO:0000313" key="9">
    <source>
        <dbReference type="Proteomes" id="UP000033740"/>
    </source>
</evidence>
<dbReference type="AlphaFoldDB" id="A0A0F0LJX7"/>
<dbReference type="PRINTS" id="PR00132">
    <property type="entry name" value="GLHYDRLASE2"/>
</dbReference>
<evidence type="ECO:0000259" key="7">
    <source>
        <dbReference type="Pfam" id="PF18565"/>
    </source>
</evidence>
<dbReference type="Gene3D" id="2.60.120.260">
    <property type="entry name" value="Galactose-binding domain-like"/>
    <property type="match status" value="1"/>
</dbReference>
<evidence type="ECO:0000256" key="3">
    <source>
        <dbReference type="ARBA" id="ARBA00023295"/>
    </source>
</evidence>
<evidence type="ECO:0000259" key="4">
    <source>
        <dbReference type="Pfam" id="PF00703"/>
    </source>
</evidence>
<dbReference type="PANTHER" id="PTHR42732:SF1">
    <property type="entry name" value="BETA-MANNOSIDASE"/>
    <property type="match status" value="1"/>
</dbReference>